<evidence type="ECO:0000313" key="3">
    <source>
        <dbReference type="Proteomes" id="UP000321518"/>
    </source>
</evidence>
<sequence>MRRNDLTDAPLRDENARTTPKLSSSNDSGFEDEVVLVPTSPLASSKGQLTTPAAFRPFSSPTLAQNDDANAHKPVEGVFATHRHWTNGGKASGIGLSEKARGKLPAPLDDNAATADRRRKSLDAVARGKTVFDGVEIEVPARRKSRLHMRWHSGDSEADVSLEQFVSSSSDSSPTAHGAGSPPLLVEDSTSSSSGETVIAPKRYSLSTKPRDESTIRGRAEQIPSPSLSTSLPEGERSPSTSATASSSRTKHSFELIIDQPSRRRAPPQPSRTPLRFPDKPASHPLNLLRIRSHPLNSAPPPQIAARFVRNPHFAPAEELGWIEGRGPHVEVKKRLGQVEWAAAAATVKLSREPSPLVSTEGTPAPAGGRRSARVPVQARPPSMIYPSAIDRLASSTKRSRSPSSQLPTPPPSTSLPLLLPRRPPLSTVLRKRYDWLQPRSRGPFKIDGSALGTDPTLLGFEWDEDELDEERWANGEAWEEEEEEDDGEIRTGQYGGPFRVAQAAEAARRALLSPPASSSSQASLSPVMATLEFKPWTVVPWAWKDLDAAKGRAGPGGTAGWATRDPWMHYLLDSSGSDDATSSSVAGTLSSPVAHHSPRKKLAEAGSGAQVGAKITAVPPSTSSPTAVQTVESTTSEVGVSAISPTRHENPEPTNTLTSPTVIDSTTASSASSSRSLSPVVVVTTVQLLGSNRRRFFVPTGVSFEEHHIDIARHSRAPLPSASSGLTPIPSATGSPASPPGPSKPSKRLPKRRIPSTTASSTSASAAASASASTSSVSPPPRKVQSTALPAAKKRKLDDQFAAKLKKARTPPLVPKQANLKRPSSSPERSAAPLKRRKKEPTPEGFARCTHPGCPSPFYQPKAASSAGNHAQNYHGSTTIISWRNSDRSVQLTRSKKTGAFECDYCGFWSMNAASTKQHTYVRKGRVCPGPPHAAR</sequence>
<feature type="compositionally biased region" description="Polar residues" evidence="1">
    <location>
        <begin position="59"/>
        <end position="68"/>
    </location>
</feature>
<feature type="compositionally biased region" description="Low complexity" evidence="1">
    <location>
        <begin position="662"/>
        <end position="678"/>
    </location>
</feature>
<dbReference type="AlphaFoldDB" id="A0A511KQ73"/>
<feature type="compositionally biased region" description="Low complexity" evidence="1">
    <location>
        <begin position="756"/>
        <end position="777"/>
    </location>
</feature>
<dbReference type="EMBL" id="BJWK01000018">
    <property type="protein sequence ID" value="GEM12075.1"/>
    <property type="molecule type" value="Genomic_DNA"/>
</dbReference>
<feature type="compositionally biased region" description="Low complexity" evidence="1">
    <location>
        <begin position="577"/>
        <end position="589"/>
    </location>
</feature>
<feature type="compositionally biased region" description="Low complexity" evidence="1">
    <location>
        <begin position="238"/>
        <end position="248"/>
    </location>
</feature>
<feature type="compositionally biased region" description="Polar residues" evidence="1">
    <location>
        <begin position="164"/>
        <end position="175"/>
    </location>
</feature>
<protein>
    <submittedName>
        <fullName evidence="2">Uncharacterized protein</fullName>
    </submittedName>
</protein>
<feature type="compositionally biased region" description="Basic residues" evidence="1">
    <location>
        <begin position="746"/>
        <end position="755"/>
    </location>
</feature>
<gene>
    <name evidence="2" type="ORF">Rt10032_c18g6092</name>
</gene>
<organism evidence="2 3">
    <name type="scientific">Rhodotorula toruloides</name>
    <name type="common">Yeast</name>
    <name type="synonym">Rhodosporidium toruloides</name>
    <dbReference type="NCBI Taxonomy" id="5286"/>
    <lineage>
        <taxon>Eukaryota</taxon>
        <taxon>Fungi</taxon>
        <taxon>Dikarya</taxon>
        <taxon>Basidiomycota</taxon>
        <taxon>Pucciniomycotina</taxon>
        <taxon>Microbotryomycetes</taxon>
        <taxon>Sporidiobolales</taxon>
        <taxon>Sporidiobolaceae</taxon>
        <taxon>Rhodotorula</taxon>
    </lineage>
</organism>
<feature type="region of interest" description="Disordered" evidence="1">
    <location>
        <begin position="577"/>
        <end position="678"/>
    </location>
</feature>
<dbReference type="Proteomes" id="UP000321518">
    <property type="component" value="Unassembled WGS sequence"/>
</dbReference>
<feature type="compositionally biased region" description="Polar residues" evidence="1">
    <location>
        <begin position="620"/>
        <end position="639"/>
    </location>
</feature>
<feature type="compositionally biased region" description="Polar residues" evidence="1">
    <location>
        <begin position="17"/>
        <end position="28"/>
    </location>
</feature>
<feature type="compositionally biased region" description="Low complexity" evidence="1">
    <location>
        <begin position="823"/>
        <end position="834"/>
    </location>
</feature>
<reference evidence="2 3" key="1">
    <citation type="submission" date="2019-07" db="EMBL/GenBank/DDBJ databases">
        <title>Rhodotorula toruloides NBRC10032 genome sequencing.</title>
        <authorList>
            <person name="Shida Y."/>
            <person name="Takaku H."/>
            <person name="Ogasawara W."/>
            <person name="Mori K."/>
        </authorList>
    </citation>
    <scope>NUCLEOTIDE SEQUENCE [LARGE SCALE GENOMIC DNA]</scope>
    <source>
        <strain evidence="2 3">NBRC10032</strain>
    </source>
</reference>
<feature type="region of interest" description="Disordered" evidence="1">
    <location>
        <begin position="351"/>
        <end position="422"/>
    </location>
</feature>
<feature type="compositionally biased region" description="Low complexity" evidence="1">
    <location>
        <begin position="728"/>
        <end position="737"/>
    </location>
</feature>
<accession>A0A511KQ73</accession>
<feature type="region of interest" description="Disordered" evidence="1">
    <location>
        <begin position="1"/>
        <end position="70"/>
    </location>
</feature>
<proteinExistence type="predicted"/>
<name>A0A511KQ73_RHOTO</name>
<evidence type="ECO:0000256" key="1">
    <source>
        <dbReference type="SAM" id="MobiDB-lite"/>
    </source>
</evidence>
<dbReference type="OrthoDB" id="2529919at2759"/>
<feature type="region of interest" description="Disordered" evidence="1">
    <location>
        <begin position="84"/>
        <end position="116"/>
    </location>
</feature>
<feature type="compositionally biased region" description="Polar residues" evidence="1">
    <location>
        <begin position="41"/>
        <end position="51"/>
    </location>
</feature>
<feature type="region of interest" description="Disordered" evidence="1">
    <location>
        <begin position="164"/>
        <end position="282"/>
    </location>
</feature>
<feature type="region of interest" description="Disordered" evidence="1">
    <location>
        <begin position="718"/>
        <end position="854"/>
    </location>
</feature>
<evidence type="ECO:0000313" key="2">
    <source>
        <dbReference type="EMBL" id="GEM12075.1"/>
    </source>
</evidence>
<feature type="compositionally biased region" description="Basic and acidic residues" evidence="1">
    <location>
        <begin position="1"/>
        <end position="16"/>
    </location>
</feature>
<feature type="compositionally biased region" description="Basic and acidic residues" evidence="1">
    <location>
        <begin position="209"/>
        <end position="220"/>
    </location>
</feature>
<comment type="caution">
    <text evidence="2">The sequence shown here is derived from an EMBL/GenBank/DDBJ whole genome shotgun (WGS) entry which is preliminary data.</text>
</comment>